<gene>
    <name evidence="2" type="ORF">ATL17_2077</name>
</gene>
<keyword evidence="2" id="KW-0418">Kinase</keyword>
<protein>
    <submittedName>
        <fullName evidence="2">N-acetylglucosamine kinase</fullName>
    </submittedName>
</protein>
<comment type="similarity">
    <text evidence="1">Belongs to the ROK (NagC/XylR) family.</text>
</comment>
<dbReference type="InterPro" id="IPR049874">
    <property type="entry name" value="ROK_cs"/>
</dbReference>
<comment type="caution">
    <text evidence="2">The sequence shown here is derived from an EMBL/GenBank/DDBJ whole genome shotgun (WGS) entry which is preliminary data.</text>
</comment>
<dbReference type="Proteomes" id="UP000295391">
    <property type="component" value="Unassembled WGS sequence"/>
</dbReference>
<dbReference type="InterPro" id="IPR000600">
    <property type="entry name" value="ROK"/>
</dbReference>
<organism evidence="2 3">
    <name type="scientific">Maritalea mobilis</name>
    <dbReference type="NCBI Taxonomy" id="483324"/>
    <lineage>
        <taxon>Bacteria</taxon>
        <taxon>Pseudomonadati</taxon>
        <taxon>Pseudomonadota</taxon>
        <taxon>Alphaproteobacteria</taxon>
        <taxon>Hyphomicrobiales</taxon>
        <taxon>Devosiaceae</taxon>
        <taxon>Maritalea</taxon>
    </lineage>
</organism>
<dbReference type="EMBL" id="SNYR01000002">
    <property type="protein sequence ID" value="TDQ64066.1"/>
    <property type="molecule type" value="Genomic_DNA"/>
</dbReference>
<dbReference type="Gene3D" id="3.30.420.40">
    <property type="match status" value="2"/>
</dbReference>
<dbReference type="Pfam" id="PF00480">
    <property type="entry name" value="ROK"/>
    <property type="match status" value="1"/>
</dbReference>
<reference evidence="2 3" key="1">
    <citation type="submission" date="2019-03" db="EMBL/GenBank/DDBJ databases">
        <title>Genomic Encyclopedia of Type Strains, Phase III (KMG-III): the genomes of soil and plant-associated and newly described type strains.</title>
        <authorList>
            <person name="Whitman W."/>
        </authorList>
    </citation>
    <scope>NUCLEOTIDE SEQUENCE [LARGE SCALE GENOMIC DNA]</scope>
    <source>
        <strain evidence="2 3">CGMCC 1.7002</strain>
    </source>
</reference>
<accession>A0A4R6VPC1</accession>
<dbReference type="RefSeq" id="WP_133572696.1">
    <property type="nucleotide sequence ID" value="NZ_SNYR01000002.1"/>
</dbReference>
<dbReference type="PROSITE" id="PS01125">
    <property type="entry name" value="ROK"/>
    <property type="match status" value="1"/>
</dbReference>
<sequence length="306" mass="31561">MPVCFDIGGTNIRSGWPDQDGIVQIAGKRPTPGDSLDGFLTAMVEMVQEAPAAQRDYVAISIAGFADPKTGALTIANIPCLKGENLSGLLEARVNVPVIVANDADCLALAEAYAGAAKGAQNVFAIVLGTGVGGGMVINGDIVTGFGGISGEWGHGPVVDPTAGGMVEHMGYFQCGCGQKGCLDTVGGARGMENVHKALHQAELGAEDILNAWRQGDAAATRTIEACTEMVARVLSTFVNALGPESVPVGGGLAHANDLIAEIDRRVRTMVLNTYDHPLVVPAHHVKNAGLVGAAYLRPNQMRGVA</sequence>
<dbReference type="PANTHER" id="PTHR18964">
    <property type="entry name" value="ROK (REPRESSOR, ORF, KINASE) FAMILY"/>
    <property type="match status" value="1"/>
</dbReference>
<keyword evidence="3" id="KW-1185">Reference proteome</keyword>
<dbReference type="InterPro" id="IPR043129">
    <property type="entry name" value="ATPase_NBD"/>
</dbReference>
<name>A0A4R6VPC1_9HYPH</name>
<dbReference type="SUPFAM" id="SSF53067">
    <property type="entry name" value="Actin-like ATPase domain"/>
    <property type="match status" value="1"/>
</dbReference>
<evidence type="ECO:0000256" key="1">
    <source>
        <dbReference type="ARBA" id="ARBA00006479"/>
    </source>
</evidence>
<dbReference type="OrthoDB" id="9810372at2"/>
<dbReference type="PANTHER" id="PTHR18964:SF149">
    <property type="entry name" value="BIFUNCTIONAL UDP-N-ACETYLGLUCOSAMINE 2-EPIMERASE_N-ACETYLMANNOSAMINE KINASE"/>
    <property type="match status" value="1"/>
</dbReference>
<evidence type="ECO:0000313" key="3">
    <source>
        <dbReference type="Proteomes" id="UP000295391"/>
    </source>
</evidence>
<dbReference type="GO" id="GO:0016301">
    <property type="term" value="F:kinase activity"/>
    <property type="evidence" value="ECO:0007669"/>
    <property type="project" value="UniProtKB-KW"/>
</dbReference>
<dbReference type="AlphaFoldDB" id="A0A4R6VPC1"/>
<evidence type="ECO:0000313" key="2">
    <source>
        <dbReference type="EMBL" id="TDQ64066.1"/>
    </source>
</evidence>
<keyword evidence="2" id="KW-0808">Transferase</keyword>
<proteinExistence type="inferred from homology"/>